<gene>
    <name evidence="1" type="primary">cpoB</name>
    <name evidence="4" type="ORF">DFR43_10570</name>
</gene>
<dbReference type="InterPro" id="IPR034706">
    <property type="entry name" value="CpoB"/>
</dbReference>
<keyword evidence="1" id="KW-0132">Cell division</keyword>
<dbReference type="Pfam" id="PF16331">
    <property type="entry name" value="TolA_bind_tri"/>
    <property type="match status" value="1"/>
</dbReference>
<comment type="function">
    <text evidence="1">Mediates coordination of peptidoglycan synthesis and outer membrane constriction during cell division.</text>
</comment>
<dbReference type="EMBL" id="SNYL01000005">
    <property type="protein sequence ID" value="TDQ43720.1"/>
    <property type="molecule type" value="Genomic_DNA"/>
</dbReference>
<keyword evidence="1" id="KW-0732">Signal</keyword>
<dbReference type="SMART" id="SM00028">
    <property type="entry name" value="TPR"/>
    <property type="match status" value="2"/>
</dbReference>
<comment type="similarity">
    <text evidence="1">Belongs to the CpoB family.</text>
</comment>
<dbReference type="InterPro" id="IPR014162">
    <property type="entry name" value="CpoB_C"/>
</dbReference>
<dbReference type="Gene3D" id="1.20.5.110">
    <property type="match status" value="1"/>
</dbReference>
<dbReference type="GO" id="GO:0043093">
    <property type="term" value="P:FtsZ-dependent cytokinesis"/>
    <property type="evidence" value="ECO:0007669"/>
    <property type="project" value="UniProtKB-UniRule"/>
</dbReference>
<name>A0A4R6UAR0_9BURK</name>
<keyword evidence="5" id="KW-1185">Reference proteome</keyword>
<dbReference type="NCBIfam" id="TIGR02795">
    <property type="entry name" value="tol_pal_ybgF"/>
    <property type="match status" value="1"/>
</dbReference>
<dbReference type="RefSeq" id="WP_133596511.1">
    <property type="nucleotide sequence ID" value="NZ_SNYL01000005.1"/>
</dbReference>
<dbReference type="PROSITE" id="PS50005">
    <property type="entry name" value="TPR"/>
    <property type="match status" value="1"/>
</dbReference>
<comment type="subcellular location">
    <subcellularLocation>
        <location evidence="1">Periplasm</location>
    </subcellularLocation>
</comment>
<evidence type="ECO:0000256" key="1">
    <source>
        <dbReference type="HAMAP-Rule" id="MF_02066"/>
    </source>
</evidence>
<dbReference type="SUPFAM" id="SSF48452">
    <property type="entry name" value="TPR-like"/>
    <property type="match status" value="1"/>
</dbReference>
<dbReference type="GO" id="GO:0070206">
    <property type="term" value="P:protein trimerization"/>
    <property type="evidence" value="ECO:0007669"/>
    <property type="project" value="InterPro"/>
</dbReference>
<dbReference type="Pfam" id="PF13432">
    <property type="entry name" value="TPR_16"/>
    <property type="match status" value="1"/>
</dbReference>
<evidence type="ECO:0000259" key="3">
    <source>
        <dbReference type="Pfam" id="PF16331"/>
    </source>
</evidence>
<feature type="coiled-coil region" evidence="1">
    <location>
        <begin position="43"/>
        <end position="124"/>
    </location>
</feature>
<keyword evidence="2" id="KW-0802">TPR repeat</keyword>
<evidence type="ECO:0000256" key="2">
    <source>
        <dbReference type="PROSITE-ProRule" id="PRU00339"/>
    </source>
</evidence>
<feature type="repeat" description="TPR" evidence="2">
    <location>
        <begin position="187"/>
        <end position="220"/>
    </location>
</feature>
<dbReference type="HAMAP" id="MF_02066">
    <property type="entry name" value="CpoB"/>
    <property type="match status" value="1"/>
</dbReference>
<dbReference type="AlphaFoldDB" id="A0A4R6UAR0"/>
<feature type="chain" id="PRO_5021054148" description="Cell division coordinator CpoB" evidence="1">
    <location>
        <begin position="31"/>
        <end position="271"/>
    </location>
</feature>
<organism evidence="4 5">
    <name type="scientific">Tepidicella xavieri</name>
    <dbReference type="NCBI Taxonomy" id="360241"/>
    <lineage>
        <taxon>Bacteria</taxon>
        <taxon>Pseudomonadati</taxon>
        <taxon>Pseudomonadota</taxon>
        <taxon>Betaproteobacteria</taxon>
        <taxon>Burkholderiales</taxon>
        <taxon>Tepidicella</taxon>
    </lineage>
</organism>
<sequence length="271" mass="30459" precursor="true">MKQRPRSTFVAPPLTAVALILAAWMQPAQAQLFGGDDEARRAIIDLRARVENNRQAAEQANERLAREIKELVDNELTPARRGLLDLINQMEALRRELAEVRGQNERLARDLAELQRQQRDVLAAVDERLRPLEPVTVKVDGVEFTARPEETQAFEAAMSALRASDFARAAQLYETLIARFPNSGYVPVALYWQGNAHYAARNYQAAIASYQRLIAKAPQHPRTPEAMLAIANCHLELKDARAARSVLQELVKLHPETEAGATARDRLARMR</sequence>
<dbReference type="Gene3D" id="1.25.40.10">
    <property type="entry name" value="Tetratricopeptide repeat domain"/>
    <property type="match status" value="1"/>
</dbReference>
<evidence type="ECO:0000313" key="4">
    <source>
        <dbReference type="EMBL" id="TDQ43720.1"/>
    </source>
</evidence>
<keyword evidence="1" id="KW-0574">Periplasm</keyword>
<dbReference type="GO" id="GO:0030288">
    <property type="term" value="C:outer membrane-bounded periplasmic space"/>
    <property type="evidence" value="ECO:0007669"/>
    <property type="project" value="UniProtKB-UniRule"/>
</dbReference>
<evidence type="ECO:0000313" key="5">
    <source>
        <dbReference type="Proteomes" id="UP000295510"/>
    </source>
</evidence>
<keyword evidence="1" id="KW-0175">Coiled coil</keyword>
<dbReference type="InterPro" id="IPR032519">
    <property type="entry name" value="YbgF_tri"/>
</dbReference>
<keyword evidence="1" id="KW-0131">Cell cycle</keyword>
<dbReference type="OrthoDB" id="8525418at2"/>
<dbReference type="InterPro" id="IPR019734">
    <property type="entry name" value="TPR_rpt"/>
</dbReference>
<proteinExistence type="inferred from homology"/>
<feature type="signal peptide" evidence="1">
    <location>
        <begin position="1"/>
        <end position="30"/>
    </location>
</feature>
<accession>A0A4R6UAR0</accession>
<comment type="caution">
    <text evidence="4">The sequence shown here is derived from an EMBL/GenBank/DDBJ whole genome shotgun (WGS) entry which is preliminary data.</text>
</comment>
<dbReference type="Proteomes" id="UP000295510">
    <property type="component" value="Unassembled WGS sequence"/>
</dbReference>
<reference evidence="4 5" key="1">
    <citation type="submission" date="2019-03" db="EMBL/GenBank/DDBJ databases">
        <title>Genomic Encyclopedia of Type Strains, Phase IV (KMG-IV): sequencing the most valuable type-strain genomes for metagenomic binning, comparative biology and taxonomic classification.</title>
        <authorList>
            <person name="Goeker M."/>
        </authorList>
    </citation>
    <scope>NUCLEOTIDE SEQUENCE [LARGE SCALE GENOMIC DNA]</scope>
    <source>
        <strain evidence="4 5">DSM 19605</strain>
    </source>
</reference>
<dbReference type="Pfam" id="PF13174">
    <property type="entry name" value="TPR_6"/>
    <property type="match status" value="1"/>
</dbReference>
<protein>
    <recommendedName>
        <fullName evidence="1">Cell division coordinator CpoB</fullName>
    </recommendedName>
</protein>
<feature type="domain" description="YbgF trimerisation" evidence="3">
    <location>
        <begin position="80"/>
        <end position="135"/>
    </location>
</feature>
<dbReference type="InterPro" id="IPR011990">
    <property type="entry name" value="TPR-like_helical_dom_sf"/>
</dbReference>